<feature type="domain" description="Collagenase NC10/endostatin" evidence="1">
    <location>
        <begin position="80"/>
        <end position="245"/>
    </location>
</feature>
<evidence type="ECO:0000313" key="4">
    <source>
        <dbReference type="Proteomes" id="UP000887116"/>
    </source>
</evidence>
<dbReference type="SUPFAM" id="SSF56436">
    <property type="entry name" value="C-type lectin-like"/>
    <property type="match status" value="1"/>
</dbReference>
<dbReference type="EMBL" id="BMAO01019193">
    <property type="protein sequence ID" value="GFR28993.1"/>
    <property type="molecule type" value="Genomic_DNA"/>
</dbReference>
<keyword evidence="3" id="KW-0176">Collagen</keyword>
<keyword evidence="4" id="KW-1185">Reference proteome</keyword>
<reference evidence="3" key="1">
    <citation type="submission" date="2020-07" db="EMBL/GenBank/DDBJ databases">
        <title>Multicomponent nature underlies the extraordinary mechanical properties of spider dragline silk.</title>
        <authorList>
            <person name="Kono N."/>
            <person name="Nakamura H."/>
            <person name="Mori M."/>
            <person name="Yoshida Y."/>
            <person name="Ohtoshi R."/>
            <person name="Malay A.D."/>
            <person name="Moran D.A.P."/>
            <person name="Tomita M."/>
            <person name="Numata K."/>
            <person name="Arakawa K."/>
        </authorList>
    </citation>
    <scope>NUCLEOTIDE SEQUENCE</scope>
</reference>
<feature type="non-terminal residue" evidence="3">
    <location>
        <position position="281"/>
    </location>
</feature>
<protein>
    <submittedName>
        <fullName evidence="3">Collagen alpha-1(XV) chain</fullName>
    </submittedName>
</protein>
<dbReference type="Proteomes" id="UP000887116">
    <property type="component" value="Unassembled WGS sequence"/>
</dbReference>
<feature type="domain" description="Collagen type XV/XVIII trimerization" evidence="2">
    <location>
        <begin position="1"/>
        <end position="49"/>
    </location>
</feature>
<dbReference type="InterPro" id="IPR016186">
    <property type="entry name" value="C-type_lectin-like/link_sf"/>
</dbReference>
<dbReference type="Gene3D" id="3.40.1620.70">
    <property type="match status" value="1"/>
</dbReference>
<evidence type="ECO:0000313" key="3">
    <source>
        <dbReference type="EMBL" id="GFR28993.1"/>
    </source>
</evidence>
<dbReference type="OrthoDB" id="5983381at2759"/>
<dbReference type="Pfam" id="PF06482">
    <property type="entry name" value="Endostatin"/>
    <property type="match status" value="1"/>
</dbReference>
<dbReference type="InterPro" id="IPR016187">
    <property type="entry name" value="CTDL_fold"/>
</dbReference>
<organism evidence="3 4">
    <name type="scientific">Trichonephila clavata</name>
    <name type="common">Joro spider</name>
    <name type="synonym">Nephila clavata</name>
    <dbReference type="NCBI Taxonomy" id="2740835"/>
    <lineage>
        <taxon>Eukaryota</taxon>
        <taxon>Metazoa</taxon>
        <taxon>Ecdysozoa</taxon>
        <taxon>Arthropoda</taxon>
        <taxon>Chelicerata</taxon>
        <taxon>Arachnida</taxon>
        <taxon>Araneae</taxon>
        <taxon>Araneomorphae</taxon>
        <taxon>Entelegynae</taxon>
        <taxon>Araneoidea</taxon>
        <taxon>Nephilidae</taxon>
        <taxon>Trichonephila</taxon>
    </lineage>
</organism>
<dbReference type="Pfam" id="PF20010">
    <property type="entry name" value="Collagen_trimer"/>
    <property type="match status" value="1"/>
</dbReference>
<dbReference type="InterPro" id="IPR010515">
    <property type="entry name" value="Collagenase_NC10/endostatin"/>
</dbReference>
<dbReference type="InterPro" id="IPR045463">
    <property type="entry name" value="XV/XVIII_trimerization_dom"/>
</dbReference>
<sequence length="281" mass="31414">AVTLKNVDSLLRVSEISPLGTLGFVLDEETLLVRVSGGWQYVALGSLVPLPSATTTTTSTTPAPLNPPVGSMKADTAPRLRMAALNQPYTGDMHGVRGADYECYRQSRRANLRGTFRAFLASRVQNLDSIVRHKDSDLPIVNIKGEVLFNSWKDLFAGTAAPFSYPPRIYSFDGRNVLTDNAWPHKLVWHGSDRLGVREMEAYCDAWHSEGTTKVGVASSLLRHRLLDQEKHPCDRSFIVLCIEATSQDDFKKRRRRGLKFEEIPLNAQEYADVIQRAIRS</sequence>
<evidence type="ECO:0000259" key="1">
    <source>
        <dbReference type="Pfam" id="PF06482"/>
    </source>
</evidence>
<accession>A0A8X6HSA7</accession>
<name>A0A8X6HSA7_TRICU</name>
<dbReference type="AlphaFoldDB" id="A0A8X6HSA7"/>
<evidence type="ECO:0000259" key="2">
    <source>
        <dbReference type="Pfam" id="PF20010"/>
    </source>
</evidence>
<comment type="caution">
    <text evidence="3">The sequence shown here is derived from an EMBL/GenBank/DDBJ whole genome shotgun (WGS) entry which is preliminary data.</text>
</comment>
<proteinExistence type="predicted"/>
<dbReference type="Gene3D" id="3.10.100.10">
    <property type="entry name" value="Mannose-Binding Protein A, subunit A"/>
    <property type="match status" value="1"/>
</dbReference>
<gene>
    <name evidence="3" type="primary">COL15A1</name>
    <name evidence="3" type="ORF">TNCT_68741</name>
</gene>
<dbReference type="GO" id="GO:0005581">
    <property type="term" value="C:collagen trimer"/>
    <property type="evidence" value="ECO:0007669"/>
    <property type="project" value="UniProtKB-KW"/>
</dbReference>